<evidence type="ECO:0000313" key="2">
    <source>
        <dbReference type="Proteomes" id="UP000320390"/>
    </source>
</evidence>
<gene>
    <name evidence="1" type="ORF">Poly30_27800</name>
</gene>
<name>A0A518ET37_9BACT</name>
<accession>A0A518ET37</accession>
<proteinExistence type="predicted"/>
<evidence type="ECO:0000313" key="1">
    <source>
        <dbReference type="EMBL" id="QDV07261.1"/>
    </source>
</evidence>
<organism evidence="1 2">
    <name type="scientific">Saltatorellus ferox</name>
    <dbReference type="NCBI Taxonomy" id="2528018"/>
    <lineage>
        <taxon>Bacteria</taxon>
        <taxon>Pseudomonadati</taxon>
        <taxon>Planctomycetota</taxon>
        <taxon>Planctomycetia</taxon>
        <taxon>Planctomycetia incertae sedis</taxon>
        <taxon>Saltatorellus</taxon>
    </lineage>
</organism>
<protein>
    <submittedName>
        <fullName evidence="1">Uncharacterized protein</fullName>
    </submittedName>
</protein>
<dbReference type="Proteomes" id="UP000320390">
    <property type="component" value="Chromosome"/>
</dbReference>
<dbReference type="EMBL" id="CP036434">
    <property type="protein sequence ID" value="QDV07261.1"/>
    <property type="molecule type" value="Genomic_DNA"/>
</dbReference>
<keyword evidence="2" id="KW-1185">Reference proteome</keyword>
<sequence>MKGEFLSKWSQPIDSSLALSAPRVHTKQMGRKNTAQSMDKTPDTLDAILARRYHGAVNIRGIRYQVLYSILRALELYGLPTSASVRLEGIEDVDLLGFCLQNEFIQVKTAGKPWKWSQLGDPVEHFLEAHRADESTRFQLAVSFRLEKDIEKLACHESLSATEGKRIRAKFRELTSNFGATPQETQALLDGLSIVSTPEAQIRCELLAAITDRFELGSEAAETYLLVLVARFLGWAQERSTVTLCDLVQVRSSVGEALSREQHFQAYGRGLVTRLAWKEDAQTEDFYEGKQTRPGHIVASADIDRPRWIKRIEQAFAAGGVCVLKSSSGQGKSTLLYRFAHDHWPKENTFVLQAARTPEDAHAVISYLQHRAGVTLPTFLLIDNAGWVTSEWPRVVEQCVAVGIPVLLSVRIEDWYRFSKQSGTSYEVVEPTLDVQEAKAVFRSLRQARRVHKTVLSAEWAYEQIGTPHLLMEYVYLLTHGRMLEERLREQLQQFYELGEDPVKLEVLRRVALAATADCPVVAAKLLDAIETKDDVQHILDSLEGEYLVAEGETLRGLHRVRSSHLVELLHGTHASVERTAIAVLPAIPRETASTFIASVMSRGSVNTSQFIQALADSSLDRPLDEMRAVIEGVYEGGEWLFFATHRHLFDEAQRAAGTSGPTMLCTTSAPVIQVNILDQLSQLCGGRSPRVLRLRELASQFMDIPRGRDRVTEFLLLAEPAITSSRLAESLRDVGHVLDWFTLCGVRLTSWSNTQAEMLDADQPFRLALNDYCALSQGAYRYDESYFLQWFRHNRSRILSYLKYSCDCLTLDIVEQTLTVEFVIDSEGGDVNSQAVSRLASLRSAVPFCEEYRSRPIWALPEGLTPSADDGTKNLLAENNPSSSDVDKNALWRAVVEQAYLPDSYFVFEEAWFEARKAAVQFVEILSRVLERSLSGKKVPSSAPSQVSRQLASLHNCLQELPKLPPQTPAKISREFAAPAHSSRENPSQWVASLQNFLSQFAGYSEDNSKKDLARLASVNFYSAAVALPALHGAFDALFGVALDYFDARSLNSRELESYASLGELVDPWLVNPPATKPSNIRQWIQARTRKENEAAMARIRSATQEVENRGLVLSLPLGVATLGNLRYVPIGFEAVDPGDSGAQVQALAAALQDVHDLGDYFCLVPLYRGNRFSDRAHLLPSRKLSDFADGAAEQWEDLVPMEIPAAVLGQLWSSQLVPLHQLQVQATVAGLVLEVQCIHDLRGEVESRLSGDDDHFNLLHREQQLDKVAHRFSLLSEVASAALEEGDAMLDADASPIRELLVALAKKRWSEAERMVAEGIVTGEHLQALGCGFRKV</sequence>
<reference evidence="1 2" key="1">
    <citation type="submission" date="2019-02" db="EMBL/GenBank/DDBJ databases">
        <title>Deep-cultivation of Planctomycetes and their phenomic and genomic characterization uncovers novel biology.</title>
        <authorList>
            <person name="Wiegand S."/>
            <person name="Jogler M."/>
            <person name="Boedeker C."/>
            <person name="Pinto D."/>
            <person name="Vollmers J."/>
            <person name="Rivas-Marin E."/>
            <person name="Kohn T."/>
            <person name="Peeters S.H."/>
            <person name="Heuer A."/>
            <person name="Rast P."/>
            <person name="Oberbeckmann S."/>
            <person name="Bunk B."/>
            <person name="Jeske O."/>
            <person name="Meyerdierks A."/>
            <person name="Storesund J.E."/>
            <person name="Kallscheuer N."/>
            <person name="Luecker S."/>
            <person name="Lage O.M."/>
            <person name="Pohl T."/>
            <person name="Merkel B.J."/>
            <person name="Hornburger P."/>
            <person name="Mueller R.-W."/>
            <person name="Bruemmer F."/>
            <person name="Labrenz M."/>
            <person name="Spormann A.M."/>
            <person name="Op den Camp H."/>
            <person name="Overmann J."/>
            <person name="Amann R."/>
            <person name="Jetten M.S.M."/>
            <person name="Mascher T."/>
            <person name="Medema M.H."/>
            <person name="Devos D.P."/>
            <person name="Kaster A.-K."/>
            <person name="Ovreas L."/>
            <person name="Rohde M."/>
            <person name="Galperin M.Y."/>
            <person name="Jogler C."/>
        </authorList>
    </citation>
    <scope>NUCLEOTIDE SEQUENCE [LARGE SCALE GENOMIC DNA]</scope>
    <source>
        <strain evidence="1 2">Poly30</strain>
    </source>
</reference>